<gene>
    <name evidence="1" type="ORF">FcAc13_10740</name>
</gene>
<name>A0ABR7QZZ9_9GAMM</name>
<keyword evidence="2" id="KW-1185">Reference proteome</keyword>
<dbReference type="EMBL" id="JABURY010000020">
    <property type="protein sequence ID" value="MBC9131777.1"/>
    <property type="molecule type" value="Genomic_DNA"/>
</dbReference>
<evidence type="ECO:0000313" key="2">
    <source>
        <dbReference type="Proteomes" id="UP000651208"/>
    </source>
</evidence>
<protein>
    <submittedName>
        <fullName evidence="1">Uncharacterized protein</fullName>
    </submittedName>
</protein>
<reference evidence="1 2" key="1">
    <citation type="submission" date="2020-06" db="EMBL/GenBank/DDBJ databases">
        <title>Frischella cerana isolated from Apis cerana gut homogenate.</title>
        <authorList>
            <person name="Wolter L.A."/>
            <person name="Suenami S."/>
            <person name="Miyazaki R."/>
        </authorList>
    </citation>
    <scope>NUCLEOTIDE SEQUENCE [LARGE SCALE GENOMIC DNA]</scope>
    <source>
        <strain evidence="1 2">Ac13</strain>
    </source>
</reference>
<comment type="caution">
    <text evidence="1">The sequence shown here is derived from an EMBL/GenBank/DDBJ whole genome shotgun (WGS) entry which is preliminary data.</text>
</comment>
<accession>A0ABR7QZZ9</accession>
<sequence length="161" mass="18639">MFTVSGYSIAADKAKSIMNQFKDTLLCHQSPESLIFNTSPEAFAKEGITVTKISEYNPEYIYHFAKPLKILNVTFQTVKYLGNYHYGFDFFAVAKGDMEKFAKSIGAKPTPAEFNDFRWKSPYVKYFTSTTDQEYFRRIFLIGREADSKPGEFNFGCYLYY</sequence>
<proteinExistence type="predicted"/>
<dbReference type="RefSeq" id="WP_187756220.1">
    <property type="nucleotide sequence ID" value="NZ_JABURY010000020.1"/>
</dbReference>
<evidence type="ECO:0000313" key="1">
    <source>
        <dbReference type="EMBL" id="MBC9131777.1"/>
    </source>
</evidence>
<organism evidence="1 2">
    <name type="scientific">Frischella japonica</name>
    <dbReference type="NCBI Taxonomy" id="2741544"/>
    <lineage>
        <taxon>Bacteria</taxon>
        <taxon>Pseudomonadati</taxon>
        <taxon>Pseudomonadota</taxon>
        <taxon>Gammaproteobacteria</taxon>
        <taxon>Orbales</taxon>
        <taxon>Orbaceae</taxon>
        <taxon>Frischella</taxon>
    </lineage>
</organism>
<dbReference type="Proteomes" id="UP000651208">
    <property type="component" value="Unassembled WGS sequence"/>
</dbReference>